<protein>
    <submittedName>
        <fullName evidence="7">Membrane-associated protein containing RNA-binding TRAM domain and ribonuclease PIN-domain, YacL B.subtilis ortholog</fullName>
    </submittedName>
</protein>
<dbReference type="Pfam" id="PF01938">
    <property type="entry name" value="TRAM"/>
    <property type="match status" value="1"/>
</dbReference>
<dbReference type="SUPFAM" id="SSF88723">
    <property type="entry name" value="PIN domain-like"/>
    <property type="match status" value="1"/>
</dbReference>
<dbReference type="InterPro" id="IPR052041">
    <property type="entry name" value="Nucleic_acid_metab_PIN/TRAM"/>
</dbReference>
<evidence type="ECO:0000256" key="2">
    <source>
        <dbReference type="ARBA" id="ARBA00022722"/>
    </source>
</evidence>
<evidence type="ECO:0000256" key="5">
    <source>
        <dbReference type="SAM" id="Phobius"/>
    </source>
</evidence>
<reference evidence="7" key="1">
    <citation type="submission" date="2020-02" db="EMBL/GenBank/DDBJ databases">
        <authorList>
            <person name="Meier V. D."/>
        </authorList>
    </citation>
    <scope>NUCLEOTIDE SEQUENCE</scope>
    <source>
        <strain evidence="7">AVDCRST_MAG93</strain>
    </source>
</reference>
<evidence type="ECO:0000256" key="4">
    <source>
        <dbReference type="ARBA" id="ARBA00022842"/>
    </source>
</evidence>
<keyword evidence="5" id="KW-0812">Transmembrane</keyword>
<evidence type="ECO:0000256" key="1">
    <source>
        <dbReference type="ARBA" id="ARBA00001946"/>
    </source>
</evidence>
<keyword evidence="4" id="KW-0460">Magnesium</keyword>
<accession>A0A6J4N5Z5</accession>
<comment type="cofactor">
    <cofactor evidence="1">
        <name>Mg(2+)</name>
        <dbReference type="ChEBI" id="CHEBI:18420"/>
    </cofactor>
</comment>
<dbReference type="EMBL" id="CADCTR010003032">
    <property type="protein sequence ID" value="CAA9379132.1"/>
    <property type="molecule type" value="Genomic_DNA"/>
</dbReference>
<feature type="transmembrane region" description="Helical" evidence="5">
    <location>
        <begin position="38"/>
        <end position="64"/>
    </location>
</feature>
<dbReference type="Pfam" id="PF01850">
    <property type="entry name" value="PIN"/>
    <property type="match status" value="1"/>
</dbReference>
<dbReference type="PANTHER" id="PTHR11603:SF147">
    <property type="entry name" value="MEMBRANE PROTEIN"/>
    <property type="match status" value="1"/>
</dbReference>
<dbReference type="InterPro" id="IPR002716">
    <property type="entry name" value="PIN_dom"/>
</dbReference>
<dbReference type="InterPro" id="IPR002792">
    <property type="entry name" value="TRAM_dom"/>
</dbReference>
<keyword evidence="2" id="KW-0540">Nuclease</keyword>
<organism evidence="7">
    <name type="scientific">uncultured Chloroflexia bacterium</name>
    <dbReference type="NCBI Taxonomy" id="1672391"/>
    <lineage>
        <taxon>Bacteria</taxon>
        <taxon>Bacillati</taxon>
        <taxon>Chloroflexota</taxon>
        <taxon>Chloroflexia</taxon>
        <taxon>environmental samples</taxon>
    </lineage>
</organism>
<proteinExistence type="predicted"/>
<keyword evidence="5" id="KW-0472">Membrane</keyword>
<dbReference type="SMART" id="SM00670">
    <property type="entry name" value="PINc"/>
    <property type="match status" value="1"/>
</dbReference>
<evidence type="ECO:0000256" key="3">
    <source>
        <dbReference type="ARBA" id="ARBA00022801"/>
    </source>
</evidence>
<name>A0A6J4N5Z5_9CHLR</name>
<dbReference type="Gene3D" id="3.40.50.1010">
    <property type="entry name" value="5'-nuclease"/>
    <property type="match status" value="1"/>
</dbReference>
<feature type="domain" description="TRAM" evidence="6">
    <location>
        <begin position="281"/>
        <end position="342"/>
    </location>
</feature>
<feature type="transmembrane region" description="Helical" evidence="5">
    <location>
        <begin position="110"/>
        <end position="127"/>
    </location>
</feature>
<dbReference type="PANTHER" id="PTHR11603">
    <property type="entry name" value="AAA FAMILY ATPASE"/>
    <property type="match status" value="1"/>
</dbReference>
<dbReference type="PROSITE" id="PS50926">
    <property type="entry name" value="TRAM"/>
    <property type="match status" value="1"/>
</dbReference>
<feature type="transmembrane region" description="Helical" evidence="5">
    <location>
        <begin position="7"/>
        <end position="26"/>
    </location>
</feature>
<dbReference type="AlphaFoldDB" id="A0A6J4N5Z5"/>
<evidence type="ECO:0000259" key="6">
    <source>
        <dbReference type="PROSITE" id="PS50926"/>
    </source>
</evidence>
<dbReference type="GO" id="GO:0016787">
    <property type="term" value="F:hydrolase activity"/>
    <property type="evidence" value="ECO:0007669"/>
    <property type="project" value="UniProtKB-KW"/>
</dbReference>
<sequence length="346" mass="37548">MKFSPNFYARLIGGILLGYAGYYFSIRYSTTPPSELQVWATSLLSLCGLALGLILTPYATVAPLQRVLSRSRDMELAALVVIGLGALFGLIVGVLLTFPVSQLPGPLGQFGPALIAVVLAYVGSRIASTQKQALISLFRSGRDEPAAPKPEARVVVDTSVIIDGRVAKVVEIGFLAGTLVVPQFVLHELQQLADSSDDFTRTKGKRGLDVLRGLQTSEQIEVAIVETMLPDVEQVDDKLVAFARAEHIPLLTNDMNLHQVAQLQGVHVLNLNQLADAVRLQFANGDRVQVLIRNEGREREQGVGFTEDGTMIVVEDARRLVGQEVTATVTRVYTTQSGRIIFAQLS</sequence>
<keyword evidence="5" id="KW-1133">Transmembrane helix</keyword>
<dbReference type="CDD" id="cd09877">
    <property type="entry name" value="PIN_YacL-like"/>
    <property type="match status" value="1"/>
</dbReference>
<dbReference type="InterPro" id="IPR029060">
    <property type="entry name" value="PIN-like_dom_sf"/>
</dbReference>
<gene>
    <name evidence="7" type="ORF">AVDCRST_MAG93-9047</name>
</gene>
<evidence type="ECO:0000313" key="7">
    <source>
        <dbReference type="EMBL" id="CAA9379132.1"/>
    </source>
</evidence>
<dbReference type="GO" id="GO:0004518">
    <property type="term" value="F:nuclease activity"/>
    <property type="evidence" value="ECO:0007669"/>
    <property type="project" value="UniProtKB-KW"/>
</dbReference>
<feature type="transmembrane region" description="Helical" evidence="5">
    <location>
        <begin position="76"/>
        <end position="98"/>
    </location>
</feature>
<keyword evidence="3" id="KW-0378">Hydrolase</keyword>